<evidence type="ECO:0008006" key="5">
    <source>
        <dbReference type="Google" id="ProtNLM"/>
    </source>
</evidence>
<dbReference type="Pfam" id="PF05327">
    <property type="entry name" value="RRN3"/>
    <property type="match status" value="1"/>
</dbReference>
<dbReference type="InterPro" id="IPR007991">
    <property type="entry name" value="RNA_pol_I_trans_ini_fac_RRN3"/>
</dbReference>
<sequence length="601" mass="69387">MSVTSSKSAANSVSSILNKTGLRTKLIAQRNRVSFQLPNNLEQILLTTGDTTANKAYHNLLCILKDAVIKDHELLLLLDEFRQCIPHLNTFHSIIIEALLAIDWIERPPDVITAYKIFFEDLISVHVGHCKLAIDKLVLYLKPLTPDDKEWPDCEPTEKDKQRLENIHDIFRKLLKMVPMSNNLLFQALSSSFPYMKASTHAHEIYINSLLKVTEYAPELRSEILSLIINKLLILDVHAPRALLTKEDEDDDDEIFEIDQLNDKNKKIHPIGHTLDICMKIMLKYIKQFCHNKDDVNDVIDKDKATIIYYEFLHIFDKLILPTFASHHIQFIMFFISSLNGGLLDGFLTYLWQKVINVNVAPVLRKSAVSYIASLLARGNFITIIIMKKIIFDLSDWINKYIEIYDNKQDLSIDPKIHTVFYSTCQALFYIIAFRCKDFIGNKQHITFLDNLKLNKIISSKLNPLKYCLTTVVDIFSKVSNNLQIAYCSSIIERNSRTNLPVIHNQHCFETLLETFFPFDAYVLQESSQLILPLYKAYESIFNDKESDDDDEDDDEEDDDEEKEEENDVDDFIMDCSSPKDKGSWNARDKLLCSTSPGFFN</sequence>
<keyword evidence="4" id="KW-1185">Reference proteome</keyword>
<evidence type="ECO:0000256" key="1">
    <source>
        <dbReference type="ARBA" id="ARBA00010098"/>
    </source>
</evidence>
<dbReference type="AlphaFoldDB" id="A0A834XIS0"/>
<accession>A0A834XIS0</accession>
<comment type="similarity">
    <text evidence="1">Belongs to the RRN3 family.</text>
</comment>
<gene>
    <name evidence="3" type="ORF">HCN44_003746</name>
</gene>
<dbReference type="PANTHER" id="PTHR12790">
    <property type="entry name" value="TRANSCRIPTION INITIATION FACTOR IA RRN3"/>
    <property type="match status" value="1"/>
</dbReference>
<evidence type="ECO:0000256" key="2">
    <source>
        <dbReference type="SAM" id="MobiDB-lite"/>
    </source>
</evidence>
<proteinExistence type="inferred from homology"/>
<dbReference type="EMBL" id="JACMRX010000006">
    <property type="protein sequence ID" value="KAF7987883.1"/>
    <property type="molecule type" value="Genomic_DNA"/>
</dbReference>
<evidence type="ECO:0000313" key="3">
    <source>
        <dbReference type="EMBL" id="KAF7987883.1"/>
    </source>
</evidence>
<reference evidence="3 4" key="1">
    <citation type="submission" date="2020-08" db="EMBL/GenBank/DDBJ databases">
        <title>Aphidius gifuensis genome sequencing and assembly.</title>
        <authorList>
            <person name="Du Z."/>
        </authorList>
    </citation>
    <scope>NUCLEOTIDE SEQUENCE [LARGE SCALE GENOMIC DNA]</scope>
    <source>
        <strain evidence="3">YNYX2018</strain>
        <tissue evidence="3">Adults</tissue>
    </source>
</reference>
<feature type="compositionally biased region" description="Basic and acidic residues" evidence="2">
    <location>
        <begin position="578"/>
        <end position="591"/>
    </location>
</feature>
<name>A0A834XIS0_APHGI</name>
<dbReference type="GO" id="GO:0001042">
    <property type="term" value="F:RNA polymerase I core binding"/>
    <property type="evidence" value="ECO:0007669"/>
    <property type="project" value="TreeGrafter"/>
</dbReference>
<dbReference type="Proteomes" id="UP000639338">
    <property type="component" value="Unassembled WGS sequence"/>
</dbReference>
<evidence type="ECO:0000313" key="4">
    <source>
        <dbReference type="Proteomes" id="UP000639338"/>
    </source>
</evidence>
<dbReference type="GO" id="GO:0005634">
    <property type="term" value="C:nucleus"/>
    <property type="evidence" value="ECO:0007669"/>
    <property type="project" value="TreeGrafter"/>
</dbReference>
<dbReference type="GO" id="GO:0006361">
    <property type="term" value="P:transcription initiation at RNA polymerase I promoter"/>
    <property type="evidence" value="ECO:0007669"/>
    <property type="project" value="InterPro"/>
</dbReference>
<protein>
    <recommendedName>
        <fullName evidence="5">RNA polymerase I-specific transcription initiation factor RRN3</fullName>
    </recommendedName>
</protein>
<dbReference type="PANTHER" id="PTHR12790:SF0">
    <property type="entry name" value="RNA POLYMERASE I-SPECIFIC TRANSCRIPTION INITIATION FACTOR RRN3-RELATED"/>
    <property type="match status" value="1"/>
</dbReference>
<dbReference type="GO" id="GO:0001181">
    <property type="term" value="F:RNA polymerase I general transcription initiation factor activity"/>
    <property type="evidence" value="ECO:0007669"/>
    <property type="project" value="InterPro"/>
</dbReference>
<feature type="region of interest" description="Disordered" evidence="2">
    <location>
        <begin position="544"/>
        <end position="601"/>
    </location>
</feature>
<dbReference type="OrthoDB" id="26970at2759"/>
<feature type="compositionally biased region" description="Acidic residues" evidence="2">
    <location>
        <begin position="546"/>
        <end position="573"/>
    </location>
</feature>
<comment type="caution">
    <text evidence="3">The sequence shown here is derived from an EMBL/GenBank/DDBJ whole genome shotgun (WGS) entry which is preliminary data.</text>
</comment>
<organism evidence="3 4">
    <name type="scientific">Aphidius gifuensis</name>
    <name type="common">Parasitoid wasp</name>
    <dbReference type="NCBI Taxonomy" id="684658"/>
    <lineage>
        <taxon>Eukaryota</taxon>
        <taxon>Metazoa</taxon>
        <taxon>Ecdysozoa</taxon>
        <taxon>Arthropoda</taxon>
        <taxon>Hexapoda</taxon>
        <taxon>Insecta</taxon>
        <taxon>Pterygota</taxon>
        <taxon>Neoptera</taxon>
        <taxon>Endopterygota</taxon>
        <taxon>Hymenoptera</taxon>
        <taxon>Apocrita</taxon>
        <taxon>Ichneumonoidea</taxon>
        <taxon>Braconidae</taxon>
        <taxon>Aphidiinae</taxon>
        <taxon>Aphidius</taxon>
    </lineage>
</organism>